<proteinExistence type="predicted"/>
<reference evidence="2" key="1">
    <citation type="submission" date="2020-09" db="EMBL/GenBank/DDBJ databases">
        <title>Streptomyces canutascabiei sp. nov., which causes potato common scab and is distributed across the world.</title>
        <authorList>
            <person name="Nguyen H.P."/>
            <person name="Weisberg A.J."/>
            <person name="Chang J.H."/>
            <person name="Clarke C.R."/>
        </authorList>
    </citation>
    <scope>NUCLEOTIDE SEQUENCE</scope>
    <source>
        <strain evidence="2">ID-01-6.2a</strain>
    </source>
</reference>
<evidence type="ECO:0000259" key="1">
    <source>
        <dbReference type="PROSITE" id="PS51186"/>
    </source>
</evidence>
<dbReference type="GeneID" id="79936445"/>
<feature type="domain" description="N-acetyltransferase" evidence="1">
    <location>
        <begin position="5"/>
        <end position="206"/>
    </location>
</feature>
<dbReference type="CDD" id="cd04301">
    <property type="entry name" value="NAT_SF"/>
    <property type="match status" value="1"/>
</dbReference>
<dbReference type="InterPro" id="IPR016181">
    <property type="entry name" value="Acyl_CoA_acyltransferase"/>
</dbReference>
<dbReference type="PROSITE" id="PS51186">
    <property type="entry name" value="GNAT"/>
    <property type="match status" value="1"/>
</dbReference>
<dbReference type="Proteomes" id="UP000661025">
    <property type="component" value="Unassembled WGS sequence"/>
</dbReference>
<dbReference type="PANTHER" id="PTHR13170:SF16">
    <property type="entry name" value="PROTEIN O-GLCNACASE"/>
    <property type="match status" value="1"/>
</dbReference>
<organism evidence="2 3">
    <name type="scientific">Streptomyces caniscabiei</name>
    <dbReference type="NCBI Taxonomy" id="2746961"/>
    <lineage>
        <taxon>Bacteria</taxon>
        <taxon>Bacillati</taxon>
        <taxon>Actinomycetota</taxon>
        <taxon>Actinomycetes</taxon>
        <taxon>Kitasatosporales</taxon>
        <taxon>Streptomycetaceae</taxon>
        <taxon>Streptomyces</taxon>
    </lineage>
</organism>
<dbReference type="EMBL" id="JACYXT010000007">
    <property type="protein sequence ID" value="MBD9725134.1"/>
    <property type="molecule type" value="Genomic_DNA"/>
</dbReference>
<protein>
    <submittedName>
        <fullName evidence="2">GNAT family N-acetyltransferase</fullName>
    </submittedName>
</protein>
<dbReference type="RefSeq" id="WP_086799976.1">
    <property type="nucleotide sequence ID" value="NZ_CP119182.1"/>
</dbReference>
<evidence type="ECO:0000313" key="3">
    <source>
        <dbReference type="Proteomes" id="UP000661025"/>
    </source>
</evidence>
<dbReference type="InterPro" id="IPR051822">
    <property type="entry name" value="Glycosyl_Hydrolase_84"/>
</dbReference>
<gene>
    <name evidence="2" type="ORF">IHE70_18320</name>
</gene>
<comment type="caution">
    <text evidence="2">The sequence shown here is derived from an EMBL/GenBank/DDBJ whole genome shotgun (WGS) entry which is preliminary data.</text>
</comment>
<dbReference type="Pfam" id="PF00583">
    <property type="entry name" value="Acetyltransf_1"/>
    <property type="match status" value="1"/>
</dbReference>
<dbReference type="AlphaFoldDB" id="A0A927L4G5"/>
<dbReference type="InterPro" id="IPR000182">
    <property type="entry name" value="GNAT_dom"/>
</dbReference>
<name>A0A927L4G5_9ACTN</name>
<dbReference type="SUPFAM" id="SSF55729">
    <property type="entry name" value="Acyl-CoA N-acyltransferases (Nat)"/>
    <property type="match status" value="1"/>
</dbReference>
<sequence>MTPPPTVRPYRPEDLDAVHDICVRTAHNGGDSRPHYTDPDVFPATFATPYTELEPELAFVLDDGRGRAVGYILGTADTPAFVEAFRTRWLPRVSERFPPPVGPTTTPDAEIVRLLHHPERMVLPELASYPAHLHIDLLPDRQGRGHGRDLMRTFLHALRTRGVPAVHLSMLTANTPARAFYDRLGFHEIEVPDPGPVTYLGRTTADR</sequence>
<evidence type="ECO:0000313" key="2">
    <source>
        <dbReference type="EMBL" id="MBD9725134.1"/>
    </source>
</evidence>
<dbReference type="GO" id="GO:0016747">
    <property type="term" value="F:acyltransferase activity, transferring groups other than amino-acyl groups"/>
    <property type="evidence" value="ECO:0007669"/>
    <property type="project" value="InterPro"/>
</dbReference>
<dbReference type="PANTHER" id="PTHR13170">
    <property type="entry name" value="O-GLCNACASE"/>
    <property type="match status" value="1"/>
</dbReference>
<accession>A0A927L4G5</accession>
<dbReference type="Gene3D" id="3.40.630.30">
    <property type="match status" value="1"/>
</dbReference>